<comment type="similarity">
    <text evidence="2 12 14">Belongs to the FKBP-type PPIase family. Tig subfamily.</text>
</comment>
<dbReference type="InterPro" id="IPR005215">
    <property type="entry name" value="Trig_fac"/>
</dbReference>
<dbReference type="Gene3D" id="3.10.50.40">
    <property type="match status" value="1"/>
</dbReference>
<evidence type="ECO:0000256" key="12">
    <source>
        <dbReference type="HAMAP-Rule" id="MF_00303"/>
    </source>
</evidence>
<reference evidence="16" key="1">
    <citation type="submission" date="2020-10" db="EMBL/GenBank/DDBJ databases">
        <authorList>
            <person name="Gilroy R."/>
        </authorList>
    </citation>
    <scope>NUCLEOTIDE SEQUENCE</scope>
    <source>
        <strain evidence="16">CHK195-11698</strain>
    </source>
</reference>
<comment type="domain">
    <text evidence="12">Consists of 3 domains; the N-terminus binds the ribosome, the middle domain has PPIase activity, while the C-terminus has intrinsic chaperone activity on its own.</text>
</comment>
<dbReference type="Pfam" id="PF05698">
    <property type="entry name" value="Trigger_C"/>
    <property type="match status" value="1"/>
</dbReference>
<keyword evidence="9 12" id="KW-0131">Cell cycle</keyword>
<name>A0A9D1HLL2_9FIRM</name>
<dbReference type="Gene3D" id="1.10.3120.10">
    <property type="entry name" value="Trigger factor, C-terminal domain"/>
    <property type="match status" value="1"/>
</dbReference>
<evidence type="ECO:0000256" key="13">
    <source>
        <dbReference type="PROSITE-ProRule" id="PRU00277"/>
    </source>
</evidence>
<evidence type="ECO:0000313" key="16">
    <source>
        <dbReference type="EMBL" id="HIU12765.1"/>
    </source>
</evidence>
<evidence type="ECO:0000313" key="17">
    <source>
        <dbReference type="Proteomes" id="UP000824175"/>
    </source>
</evidence>
<evidence type="ECO:0000256" key="14">
    <source>
        <dbReference type="RuleBase" id="RU003914"/>
    </source>
</evidence>
<dbReference type="EC" id="5.2.1.8" evidence="3 12"/>
<dbReference type="PIRSF" id="PIRSF003095">
    <property type="entry name" value="Trigger_factor"/>
    <property type="match status" value="1"/>
</dbReference>
<comment type="catalytic activity">
    <reaction evidence="1 12 13">
        <text>[protein]-peptidylproline (omega=180) = [protein]-peptidylproline (omega=0)</text>
        <dbReference type="Rhea" id="RHEA:16237"/>
        <dbReference type="Rhea" id="RHEA-COMP:10747"/>
        <dbReference type="Rhea" id="RHEA-COMP:10748"/>
        <dbReference type="ChEBI" id="CHEBI:83833"/>
        <dbReference type="ChEBI" id="CHEBI:83834"/>
        <dbReference type="EC" id="5.2.1.8"/>
    </reaction>
</comment>
<dbReference type="InterPro" id="IPR036611">
    <property type="entry name" value="Trigger_fac_ribosome-bd_sf"/>
</dbReference>
<dbReference type="PANTHER" id="PTHR30560:SF3">
    <property type="entry name" value="TRIGGER FACTOR-LIKE PROTEIN TIG, CHLOROPLASTIC"/>
    <property type="match status" value="1"/>
</dbReference>
<dbReference type="SUPFAM" id="SSF102735">
    <property type="entry name" value="Trigger factor ribosome-binding domain"/>
    <property type="match status" value="1"/>
</dbReference>
<dbReference type="AlphaFoldDB" id="A0A9D1HLL2"/>
<dbReference type="InterPro" id="IPR027304">
    <property type="entry name" value="Trigger_fact/SurA_dom_sf"/>
</dbReference>
<dbReference type="InterPro" id="IPR008881">
    <property type="entry name" value="Trigger_fac_ribosome-bd_bac"/>
</dbReference>
<comment type="caution">
    <text evidence="16">The sequence shown here is derived from an EMBL/GenBank/DDBJ whole genome shotgun (WGS) entry which is preliminary data.</text>
</comment>
<dbReference type="EMBL" id="DVMJ01000009">
    <property type="protein sequence ID" value="HIU12765.1"/>
    <property type="molecule type" value="Genomic_DNA"/>
</dbReference>
<evidence type="ECO:0000256" key="10">
    <source>
        <dbReference type="ARBA" id="ARBA00024849"/>
    </source>
</evidence>
<dbReference type="FunFam" id="3.10.50.40:FF:000001">
    <property type="entry name" value="Trigger factor"/>
    <property type="match status" value="1"/>
</dbReference>
<dbReference type="SUPFAM" id="SSF54534">
    <property type="entry name" value="FKBP-like"/>
    <property type="match status" value="1"/>
</dbReference>
<comment type="subcellular location">
    <subcellularLocation>
        <location evidence="12">Cytoplasm</location>
    </subcellularLocation>
    <text evidence="12">About half TF is bound to the ribosome near the polypeptide exit tunnel while the other half is free in the cytoplasm.</text>
</comment>
<dbReference type="GO" id="GO:0043335">
    <property type="term" value="P:protein unfolding"/>
    <property type="evidence" value="ECO:0007669"/>
    <property type="project" value="TreeGrafter"/>
</dbReference>
<evidence type="ECO:0000256" key="6">
    <source>
        <dbReference type="ARBA" id="ARBA00023110"/>
    </source>
</evidence>
<dbReference type="HAMAP" id="MF_00303">
    <property type="entry name" value="Trigger_factor_Tig"/>
    <property type="match status" value="1"/>
</dbReference>
<keyword evidence="12" id="KW-0963">Cytoplasm</keyword>
<keyword evidence="8 12" id="KW-0413">Isomerase</keyword>
<proteinExistence type="inferred from homology"/>
<dbReference type="InterPro" id="IPR046357">
    <property type="entry name" value="PPIase_dom_sf"/>
</dbReference>
<gene>
    <name evidence="12" type="primary">tig</name>
    <name evidence="16" type="ORF">IAD15_01665</name>
</gene>
<evidence type="ECO:0000256" key="9">
    <source>
        <dbReference type="ARBA" id="ARBA00023306"/>
    </source>
</evidence>
<feature type="domain" description="PPIase FKBP-type" evidence="15">
    <location>
        <begin position="162"/>
        <end position="247"/>
    </location>
</feature>
<dbReference type="InterPro" id="IPR037041">
    <property type="entry name" value="Trigger_fac_C_sf"/>
</dbReference>
<protein>
    <recommendedName>
        <fullName evidence="4 12">Trigger factor</fullName>
        <shortName evidence="12">TF</shortName>
        <ecNumber evidence="3 12">5.2.1.8</ecNumber>
    </recommendedName>
    <alternativeName>
        <fullName evidence="11 12">PPIase</fullName>
    </alternativeName>
</protein>
<dbReference type="PANTHER" id="PTHR30560">
    <property type="entry name" value="TRIGGER FACTOR CHAPERONE AND PEPTIDYL-PROLYL CIS/TRANS ISOMERASE"/>
    <property type="match status" value="1"/>
</dbReference>
<keyword evidence="5 12" id="KW-0132">Cell division</keyword>
<dbReference type="GO" id="GO:0051301">
    <property type="term" value="P:cell division"/>
    <property type="evidence" value="ECO:0007669"/>
    <property type="project" value="UniProtKB-KW"/>
</dbReference>
<dbReference type="GO" id="GO:0005737">
    <property type="term" value="C:cytoplasm"/>
    <property type="evidence" value="ECO:0007669"/>
    <property type="project" value="UniProtKB-SubCell"/>
</dbReference>
<evidence type="ECO:0000256" key="7">
    <source>
        <dbReference type="ARBA" id="ARBA00023186"/>
    </source>
</evidence>
<dbReference type="Pfam" id="PF05697">
    <property type="entry name" value="Trigger_N"/>
    <property type="match status" value="1"/>
</dbReference>
<dbReference type="InterPro" id="IPR001179">
    <property type="entry name" value="PPIase_FKBP_dom"/>
</dbReference>
<evidence type="ECO:0000256" key="4">
    <source>
        <dbReference type="ARBA" id="ARBA00016902"/>
    </source>
</evidence>
<evidence type="ECO:0000256" key="1">
    <source>
        <dbReference type="ARBA" id="ARBA00000971"/>
    </source>
</evidence>
<comment type="function">
    <text evidence="10 12">Involved in protein export. Acts as a chaperone by maintaining the newly synthesized protein in an open conformation. Functions as a peptidyl-prolyl cis-trans isomerase.</text>
</comment>
<dbReference type="Pfam" id="PF00254">
    <property type="entry name" value="FKBP_C"/>
    <property type="match status" value="1"/>
</dbReference>
<dbReference type="InterPro" id="IPR008880">
    <property type="entry name" value="Trigger_fac_C"/>
</dbReference>
<dbReference type="GO" id="GO:0051083">
    <property type="term" value="P:'de novo' cotranslational protein folding"/>
    <property type="evidence" value="ECO:0007669"/>
    <property type="project" value="TreeGrafter"/>
</dbReference>
<dbReference type="GO" id="GO:0003755">
    <property type="term" value="F:peptidyl-prolyl cis-trans isomerase activity"/>
    <property type="evidence" value="ECO:0007669"/>
    <property type="project" value="UniProtKB-UniRule"/>
</dbReference>
<keyword evidence="6 12" id="KW-0697">Rotamase</keyword>
<dbReference type="Gene3D" id="3.30.70.1050">
    <property type="entry name" value="Trigger factor ribosome-binding domain"/>
    <property type="match status" value="1"/>
</dbReference>
<evidence type="ECO:0000256" key="8">
    <source>
        <dbReference type="ARBA" id="ARBA00023235"/>
    </source>
</evidence>
<dbReference type="GO" id="GO:0043022">
    <property type="term" value="F:ribosome binding"/>
    <property type="evidence" value="ECO:0007669"/>
    <property type="project" value="TreeGrafter"/>
</dbReference>
<keyword evidence="7 12" id="KW-0143">Chaperone</keyword>
<dbReference type="GO" id="GO:0044183">
    <property type="term" value="F:protein folding chaperone"/>
    <property type="evidence" value="ECO:0007669"/>
    <property type="project" value="TreeGrafter"/>
</dbReference>
<sequence>MKTELTKLEGNVVELKVEFDSEEWKASQNKVLKRVAQNINVPGFRKGKAPVAMIKQRINMSMLLEDAMEQLLNDRYTQLLKDNGVEPVAQPEVTPDEITEKVLKVTLKIQEKPDVTLGQYKDIEVKKDEVNVTDEDIDNEIKSIQERNAEWVVKEEGEVEEGDTAVIDYEGFMDGVAFEGGKDENHHLVIGSGQFIPGFEDQVKGMKANEEKDIVVTFPEDYQASDLAGKEATFKVVVHEIQYRTLPEIDDELAKDAGIDGVETLEDLKTNIQTRLQNQRETEAEDKYTNELYEKVIENTPIDVPAVMIDNEVNAMLEEVKRNITSQGLDFDTFTKLTGQDENAIREELRPQADSRVRFNLILEAIAKQEELTVSDEELEEEFKQIAQSYGREVDEMKKMLSGVTDSISHDIMMRKAVKVIRDNAK</sequence>
<evidence type="ECO:0000259" key="15">
    <source>
        <dbReference type="PROSITE" id="PS50059"/>
    </source>
</evidence>
<dbReference type="NCBIfam" id="TIGR00115">
    <property type="entry name" value="tig"/>
    <property type="match status" value="1"/>
</dbReference>
<dbReference type="SUPFAM" id="SSF109998">
    <property type="entry name" value="Triger factor/SurA peptide-binding domain-like"/>
    <property type="match status" value="1"/>
</dbReference>
<accession>A0A9D1HLL2</accession>
<organism evidence="16 17">
    <name type="scientific">Candidatus Fimiplasma intestinipullorum</name>
    <dbReference type="NCBI Taxonomy" id="2840825"/>
    <lineage>
        <taxon>Bacteria</taxon>
        <taxon>Bacillati</taxon>
        <taxon>Bacillota</taxon>
        <taxon>Clostridia</taxon>
        <taxon>Eubacteriales</taxon>
        <taxon>Candidatus Fimiplasma</taxon>
    </lineage>
</organism>
<dbReference type="GO" id="GO:0015031">
    <property type="term" value="P:protein transport"/>
    <property type="evidence" value="ECO:0007669"/>
    <property type="project" value="UniProtKB-UniRule"/>
</dbReference>
<evidence type="ECO:0000256" key="5">
    <source>
        <dbReference type="ARBA" id="ARBA00022618"/>
    </source>
</evidence>
<reference evidence="16" key="2">
    <citation type="journal article" date="2021" name="PeerJ">
        <title>Extensive microbial diversity within the chicken gut microbiome revealed by metagenomics and culture.</title>
        <authorList>
            <person name="Gilroy R."/>
            <person name="Ravi A."/>
            <person name="Getino M."/>
            <person name="Pursley I."/>
            <person name="Horton D.L."/>
            <person name="Alikhan N.F."/>
            <person name="Baker D."/>
            <person name="Gharbi K."/>
            <person name="Hall N."/>
            <person name="Watson M."/>
            <person name="Adriaenssens E.M."/>
            <person name="Foster-Nyarko E."/>
            <person name="Jarju S."/>
            <person name="Secka A."/>
            <person name="Antonio M."/>
            <person name="Oren A."/>
            <person name="Chaudhuri R.R."/>
            <person name="La Ragione R."/>
            <person name="Hildebrand F."/>
            <person name="Pallen M.J."/>
        </authorList>
    </citation>
    <scope>NUCLEOTIDE SEQUENCE</scope>
    <source>
        <strain evidence="16">CHK195-11698</strain>
    </source>
</reference>
<dbReference type="PROSITE" id="PS50059">
    <property type="entry name" value="FKBP_PPIASE"/>
    <property type="match status" value="1"/>
</dbReference>
<evidence type="ECO:0000256" key="11">
    <source>
        <dbReference type="ARBA" id="ARBA00029986"/>
    </source>
</evidence>
<evidence type="ECO:0000256" key="3">
    <source>
        <dbReference type="ARBA" id="ARBA00013194"/>
    </source>
</evidence>
<evidence type="ECO:0000256" key="2">
    <source>
        <dbReference type="ARBA" id="ARBA00005464"/>
    </source>
</evidence>
<dbReference type="Proteomes" id="UP000824175">
    <property type="component" value="Unassembled WGS sequence"/>
</dbReference>